<dbReference type="VEuPathDB" id="FungiDB:RhiirA1_445314"/>
<dbReference type="AlphaFoldDB" id="A0A2I1GXU9"/>
<evidence type="ECO:0000313" key="2">
    <source>
        <dbReference type="Proteomes" id="UP000234323"/>
    </source>
</evidence>
<reference evidence="1 2" key="1">
    <citation type="submission" date="2015-10" db="EMBL/GenBank/DDBJ databases">
        <title>Genome analyses suggest a sexual origin of heterokaryosis in a supposedly ancient asexual fungus.</title>
        <authorList>
            <person name="Ropars J."/>
            <person name="Sedzielewska K."/>
            <person name="Noel J."/>
            <person name="Charron P."/>
            <person name="Farinelli L."/>
            <person name="Marton T."/>
            <person name="Kruger M."/>
            <person name="Pelin A."/>
            <person name="Brachmann A."/>
            <person name="Corradi N."/>
        </authorList>
    </citation>
    <scope>NUCLEOTIDE SEQUENCE [LARGE SCALE GENOMIC DNA]</scope>
    <source>
        <strain evidence="1 2">A4</strain>
    </source>
</reference>
<accession>A0A2I1GXU9</accession>
<keyword evidence="2" id="KW-1185">Reference proteome</keyword>
<protein>
    <submittedName>
        <fullName evidence="1">Uncharacterized protein</fullName>
    </submittedName>
</protein>
<dbReference type="EMBL" id="LLXI01001029">
    <property type="protein sequence ID" value="PKY51458.1"/>
    <property type="molecule type" value="Genomic_DNA"/>
</dbReference>
<dbReference type="VEuPathDB" id="FungiDB:FUN_025537"/>
<dbReference type="VEuPathDB" id="FungiDB:RhiirFUN_024938"/>
<comment type="caution">
    <text evidence="1">The sequence shown here is derived from an EMBL/GenBank/DDBJ whole genome shotgun (WGS) entry which is preliminary data.</text>
</comment>
<name>A0A2I1GXU9_9GLOM</name>
<proteinExistence type="predicted"/>
<evidence type="ECO:0000313" key="1">
    <source>
        <dbReference type="EMBL" id="PKY51458.1"/>
    </source>
</evidence>
<gene>
    <name evidence="1" type="ORF">RhiirA4_546566</name>
</gene>
<organism evidence="1 2">
    <name type="scientific">Rhizophagus irregularis</name>
    <dbReference type="NCBI Taxonomy" id="588596"/>
    <lineage>
        <taxon>Eukaryota</taxon>
        <taxon>Fungi</taxon>
        <taxon>Fungi incertae sedis</taxon>
        <taxon>Mucoromycota</taxon>
        <taxon>Glomeromycotina</taxon>
        <taxon>Glomeromycetes</taxon>
        <taxon>Glomerales</taxon>
        <taxon>Glomeraceae</taxon>
        <taxon>Rhizophagus</taxon>
    </lineage>
</organism>
<sequence length="296" mass="34604">MNKIYDVNDNLQRKSILKICSQILSIPFAQINSSIPLEDDGYFNENDDRICQEVFQKNNVRVVNRYILNDVQNRLYTRQLYIEYDKDTLKNIIPICKSWFTPLISDLKKIDKEKRNEWTQNHDINNSAEGLKRLLIDNPITTIPGFNYLIDIHWDNEDRKNSLIFGSDYGIYLTVETQWLNMNHGQRAKNLRNDARIDVKERARRLKEFAIAKYGNVAIKIIGASYTNDTENEKLQFVDNQDKEIARIIRHLYHGGKNVHLDSSKVTIICSFESSTSKLITSFSYKEEGALDIFKI</sequence>
<dbReference type="Proteomes" id="UP000234323">
    <property type="component" value="Unassembled WGS sequence"/>
</dbReference>